<dbReference type="Gene3D" id="3.30.420.10">
    <property type="entry name" value="Ribonuclease H-like superfamily/Ribonuclease H"/>
    <property type="match status" value="1"/>
</dbReference>
<sequence>MTISLPVKLPPLSRWQQNEAFWLESHPAALAEPFGDEELLTALDEWGTPEAGRRYIIRARRESPSRRVKGRARNVITHYTSRKLMRRVATESRNVEFPAVFRYDLDSTTREFYCQPPQVGIPTKIWRTSRRGKVTEYTHTVPYTPDIFRLTPYGPLVEEWKNEEKLIALAKKYPFRFYKSESDATWHCPEREEYFKALGITFCLRSSAEHNPRFIENLSHLRAYLDNEMSTLTDDAWSAIEQVAKKRGAMSLAALFALAFNDETPWNEPLTLPTPPGKFRVDDVLQAIAERRLFVDLDYDDLSDPSSVVICSSLEQLEAVKWRRPPPHTVSAHFEMTVDVGTEFLFRGRPEVYTVTAMPVGKVLYRDSESRVFEEMTEMRFQQLLQDDIQLLSTPQSTEQMLAQHAYVTDEQIQTARRRFQLIKQLEQAEIPHPYSIRTIQRWQQKIRNAGESCPLQMLALIPQRPGGRGAQILEEVLALIREVALGANNPTNPSGSRSYDAFVRLCHERGVTPCARNTFYIRSAAFRDVRAREGARRAYNMEPAIWYLHRGDKIHGGHPFHRVHIDHTKLDVIIKVRGHGGRLYRLRPWLTIAIDAETRAVLAFYLAAHAPSTVSCMMVMRAMVAMHKRVPDFLVCDNGKEFHSNAFENFCDLNDITLEFRPAHESRFGGVIERLFGTTNQLLIHELMGNTKAMQHVRTLTRSVDPLRADHLTFVELHGLLDYFFFVQYNRERRHPAHDHTPDEYMNNRFMVTGRRLTRLRPYDERFMLQTLIPVSRGGTREIDNQMGIKVGGIWYWADEFAARRYSRKKVEVRVDMWNVCVAYACINGRWFKCVSRLLMQYRQLTQIELRYILYEVRLRLRAAPENSVESVLRGVLAEHDVPAAADVTGATRLIYGKPGLTEVESTGTSAETSEADHTNDTADNIDAASQDAERDNGNPSTNYRRRYNSAAEPTPNATSKVGRFKIDYSQLPVRRSI</sequence>
<gene>
    <name evidence="3" type="ordered locus">Bcep1808_0159</name>
</gene>
<evidence type="ECO:0000313" key="4">
    <source>
        <dbReference type="Proteomes" id="UP000002287"/>
    </source>
</evidence>
<dbReference type="GO" id="GO:0003676">
    <property type="term" value="F:nucleic acid binding"/>
    <property type="evidence" value="ECO:0007669"/>
    <property type="project" value="InterPro"/>
</dbReference>
<dbReference type="eggNOG" id="COG2801">
    <property type="taxonomic scope" value="Bacteria"/>
</dbReference>
<dbReference type="EMBL" id="CP000614">
    <property type="protein sequence ID" value="ABO53182.1"/>
    <property type="molecule type" value="Genomic_DNA"/>
</dbReference>
<dbReference type="SUPFAM" id="SSF53098">
    <property type="entry name" value="Ribonuclease H-like"/>
    <property type="match status" value="1"/>
</dbReference>
<dbReference type="Pfam" id="PF00665">
    <property type="entry name" value="rve"/>
    <property type="match status" value="1"/>
</dbReference>
<evidence type="ECO:0000313" key="3">
    <source>
        <dbReference type="EMBL" id="ABO53182.1"/>
    </source>
</evidence>
<dbReference type="AlphaFoldDB" id="A4JA79"/>
<proteinExistence type="predicted"/>
<dbReference type="InterPro" id="IPR036397">
    <property type="entry name" value="RNaseH_sf"/>
</dbReference>
<feature type="domain" description="Integrase catalytic" evidence="2">
    <location>
        <begin position="556"/>
        <end position="751"/>
    </location>
</feature>
<dbReference type="InterPro" id="IPR001584">
    <property type="entry name" value="Integrase_cat-core"/>
</dbReference>
<dbReference type="PROSITE" id="PS50994">
    <property type="entry name" value="INTEGRASE"/>
    <property type="match status" value="1"/>
</dbReference>
<dbReference type="InterPro" id="IPR012337">
    <property type="entry name" value="RNaseH-like_sf"/>
</dbReference>
<protein>
    <submittedName>
        <fullName evidence="3">Integrase, catalytic region</fullName>
    </submittedName>
</protein>
<dbReference type="GO" id="GO:0015074">
    <property type="term" value="P:DNA integration"/>
    <property type="evidence" value="ECO:0007669"/>
    <property type="project" value="InterPro"/>
</dbReference>
<evidence type="ECO:0000256" key="1">
    <source>
        <dbReference type="SAM" id="MobiDB-lite"/>
    </source>
</evidence>
<feature type="compositionally biased region" description="Polar residues" evidence="1">
    <location>
        <begin position="905"/>
        <end position="914"/>
    </location>
</feature>
<name>A4JA79_BURVG</name>
<accession>A4JA79</accession>
<dbReference type="HOGENOM" id="CLU_011734_0_0_4"/>
<dbReference type="Proteomes" id="UP000002287">
    <property type="component" value="Chromosome 1"/>
</dbReference>
<feature type="region of interest" description="Disordered" evidence="1">
    <location>
        <begin position="904"/>
        <end position="960"/>
    </location>
</feature>
<dbReference type="KEGG" id="bvi:Bcep1808_0159"/>
<evidence type="ECO:0000259" key="2">
    <source>
        <dbReference type="PROSITE" id="PS50994"/>
    </source>
</evidence>
<reference evidence="4" key="1">
    <citation type="submission" date="2007-03" db="EMBL/GenBank/DDBJ databases">
        <title>Complete sequence of chromosome 1 of Burkholderia vietnamiensis G4.</title>
        <authorList>
            <consortium name="US DOE Joint Genome Institute"/>
            <person name="Copeland A."/>
            <person name="Lucas S."/>
            <person name="Lapidus A."/>
            <person name="Barry K."/>
            <person name="Detter J.C."/>
            <person name="Glavina del Rio T."/>
            <person name="Hammon N."/>
            <person name="Israni S."/>
            <person name="Dalin E."/>
            <person name="Tice H."/>
            <person name="Pitluck S."/>
            <person name="Chain P."/>
            <person name="Malfatti S."/>
            <person name="Shin M."/>
            <person name="Vergez L."/>
            <person name="Schmutz J."/>
            <person name="Larimer F."/>
            <person name="Land M."/>
            <person name="Hauser L."/>
            <person name="Kyrpides N."/>
            <person name="Tiedje J."/>
            <person name="Richardson P."/>
        </authorList>
    </citation>
    <scope>NUCLEOTIDE SEQUENCE [LARGE SCALE GENOMIC DNA]</scope>
    <source>
        <strain evidence="4">G4 / LMG 22486</strain>
    </source>
</reference>
<organism evidence="3 4">
    <name type="scientific">Burkholderia vietnamiensis (strain G4 / LMG 22486)</name>
    <name type="common">Burkholderia cepacia (strain R1808)</name>
    <dbReference type="NCBI Taxonomy" id="269482"/>
    <lineage>
        <taxon>Bacteria</taxon>
        <taxon>Pseudomonadati</taxon>
        <taxon>Pseudomonadota</taxon>
        <taxon>Betaproteobacteria</taxon>
        <taxon>Burkholderiales</taxon>
        <taxon>Burkholderiaceae</taxon>
        <taxon>Burkholderia</taxon>
        <taxon>Burkholderia cepacia complex</taxon>
    </lineage>
</organism>